<proteinExistence type="predicted"/>
<evidence type="ECO:0000313" key="2">
    <source>
        <dbReference type="EMBL" id="CAG7872970.1"/>
    </source>
</evidence>
<reference evidence="3" key="1">
    <citation type="submission" date="2018-11" db="EMBL/GenBank/DDBJ databases">
        <authorList>
            <consortium name="Genoscope - CEA"/>
            <person name="William W."/>
        </authorList>
    </citation>
    <scope>NUCLEOTIDE SEQUENCE</scope>
</reference>
<dbReference type="Proteomes" id="UP000694005">
    <property type="component" value="Chromosome A06"/>
</dbReference>
<evidence type="ECO:0000313" key="3">
    <source>
        <dbReference type="EMBL" id="VDC68768.1"/>
    </source>
</evidence>
<protein>
    <submittedName>
        <fullName evidence="2">Uncharacterized protein</fullName>
    </submittedName>
</protein>
<dbReference type="AlphaFoldDB" id="A0A3P5Z949"/>
<feature type="region of interest" description="Disordered" evidence="1">
    <location>
        <begin position="1"/>
        <end position="25"/>
    </location>
</feature>
<organism evidence="3">
    <name type="scientific">Brassica campestris</name>
    <name type="common">Field mustard</name>
    <dbReference type="NCBI Taxonomy" id="3711"/>
    <lineage>
        <taxon>Eukaryota</taxon>
        <taxon>Viridiplantae</taxon>
        <taxon>Streptophyta</taxon>
        <taxon>Embryophyta</taxon>
        <taxon>Tracheophyta</taxon>
        <taxon>Spermatophyta</taxon>
        <taxon>Magnoliopsida</taxon>
        <taxon>eudicotyledons</taxon>
        <taxon>Gunneridae</taxon>
        <taxon>Pentapetalae</taxon>
        <taxon>rosids</taxon>
        <taxon>malvids</taxon>
        <taxon>Brassicales</taxon>
        <taxon>Brassicaceae</taxon>
        <taxon>Brassiceae</taxon>
        <taxon>Brassica</taxon>
    </lineage>
</organism>
<sequence length="41" mass="4542">MIPGDNATPHKGKLSATDKGHGEHKIKARWIPTKVKVEEHV</sequence>
<gene>
    <name evidence="3" type="ORF">BRAA06T27308Z</name>
    <name evidence="2" type="ORF">BRAPAZ1V2_A06P52100.2</name>
</gene>
<feature type="compositionally biased region" description="Basic and acidic residues" evidence="1">
    <location>
        <begin position="16"/>
        <end position="25"/>
    </location>
</feature>
<name>A0A3P5Z949_BRACM</name>
<dbReference type="EMBL" id="LS974622">
    <property type="protein sequence ID" value="CAG7872970.1"/>
    <property type="molecule type" value="Genomic_DNA"/>
</dbReference>
<accession>A0A3P5Z949</accession>
<dbReference type="EMBL" id="LR031569">
    <property type="protein sequence ID" value="VDC68768.1"/>
    <property type="molecule type" value="Genomic_DNA"/>
</dbReference>
<dbReference type="Gramene" id="A06p52100.2_BraZ1">
    <property type="protein sequence ID" value="A06p52100.2_BraZ1.CDS"/>
    <property type="gene ID" value="A06g52100.2_BraZ1"/>
</dbReference>
<evidence type="ECO:0000256" key="1">
    <source>
        <dbReference type="SAM" id="MobiDB-lite"/>
    </source>
</evidence>